<dbReference type="Pfam" id="PF03653">
    <property type="entry name" value="UPF0093"/>
    <property type="match status" value="1"/>
</dbReference>
<dbReference type="GO" id="GO:0006782">
    <property type="term" value="P:protoporphyrinogen IX biosynthetic process"/>
    <property type="evidence" value="ECO:0007669"/>
    <property type="project" value="UniProtKB-UniPathway"/>
</dbReference>
<dbReference type="Proteomes" id="UP000248614">
    <property type="component" value="Unassembled WGS sequence"/>
</dbReference>
<evidence type="ECO:0000256" key="11">
    <source>
        <dbReference type="ARBA" id="ARBA00023002"/>
    </source>
</evidence>
<feature type="transmembrane region" description="Helical" evidence="15">
    <location>
        <begin position="134"/>
        <end position="156"/>
    </location>
</feature>
<keyword evidence="9" id="KW-0479">Metal-binding</keyword>
<evidence type="ECO:0000256" key="9">
    <source>
        <dbReference type="ARBA" id="ARBA00022723"/>
    </source>
</evidence>
<keyword evidence="10 15" id="KW-1133">Transmembrane helix</keyword>
<evidence type="ECO:0000256" key="5">
    <source>
        <dbReference type="ARBA" id="ARBA00017504"/>
    </source>
</evidence>
<organism evidence="16 17">
    <name type="scientific">Sphingomonas hengshuiensis</name>
    <dbReference type="NCBI Taxonomy" id="1609977"/>
    <lineage>
        <taxon>Bacteria</taxon>
        <taxon>Pseudomonadati</taxon>
        <taxon>Pseudomonadota</taxon>
        <taxon>Alphaproteobacteria</taxon>
        <taxon>Sphingomonadales</taxon>
        <taxon>Sphingomonadaceae</taxon>
        <taxon>Sphingomonas</taxon>
    </lineage>
</organism>
<comment type="caution">
    <text evidence="16">The sequence shown here is derived from an EMBL/GenBank/DDBJ whole genome shotgun (WGS) entry which is preliminary data.</text>
</comment>
<dbReference type="EMBL" id="QFNF01000016">
    <property type="protein sequence ID" value="PZO77884.1"/>
    <property type="molecule type" value="Genomic_DNA"/>
</dbReference>
<dbReference type="PANTHER" id="PTHR40255:SF1">
    <property type="entry name" value="PROTOPORPHYRINOGEN IX OXIDASE"/>
    <property type="match status" value="1"/>
</dbReference>
<accession>A0A2W4Z6N0</accession>
<protein>
    <recommendedName>
        <fullName evidence="5">Protoporphyrinogen IX oxidase</fullName>
    </recommendedName>
</protein>
<reference evidence="16 17" key="1">
    <citation type="submission" date="2017-08" db="EMBL/GenBank/DDBJ databases">
        <title>Infants hospitalized years apart are colonized by the same room-sourced microbial strains.</title>
        <authorList>
            <person name="Brooks B."/>
            <person name="Olm M.R."/>
            <person name="Firek B.A."/>
            <person name="Baker R."/>
            <person name="Thomas B.C."/>
            <person name="Morowitz M.J."/>
            <person name="Banfield J.F."/>
        </authorList>
    </citation>
    <scope>NUCLEOTIDE SEQUENCE [LARGE SCALE GENOMIC DNA]</scope>
    <source>
        <strain evidence="16">S2_018_000_R3_110</strain>
    </source>
</reference>
<dbReference type="GO" id="GO:0005886">
    <property type="term" value="C:plasma membrane"/>
    <property type="evidence" value="ECO:0007669"/>
    <property type="project" value="UniProtKB-SubCell"/>
</dbReference>
<evidence type="ECO:0000313" key="16">
    <source>
        <dbReference type="EMBL" id="PZO77884.1"/>
    </source>
</evidence>
<gene>
    <name evidence="16" type="ORF">DI632_08150</name>
</gene>
<evidence type="ECO:0000256" key="1">
    <source>
        <dbReference type="ARBA" id="ARBA00001970"/>
    </source>
</evidence>
<keyword evidence="7" id="KW-0349">Heme</keyword>
<comment type="catalytic activity">
    <reaction evidence="14">
        <text>protoporphyrinogen IX + 3 A = protoporphyrin IX + 3 AH2</text>
        <dbReference type="Rhea" id="RHEA:62000"/>
        <dbReference type="ChEBI" id="CHEBI:13193"/>
        <dbReference type="ChEBI" id="CHEBI:17499"/>
        <dbReference type="ChEBI" id="CHEBI:57306"/>
        <dbReference type="ChEBI" id="CHEBI:57307"/>
    </reaction>
</comment>
<dbReference type="GO" id="GO:0016491">
    <property type="term" value="F:oxidoreductase activity"/>
    <property type="evidence" value="ECO:0007669"/>
    <property type="project" value="UniProtKB-KW"/>
</dbReference>
<comment type="pathway">
    <text evidence="3">Porphyrin-containing compound metabolism; protoporphyrin-IX biosynthesis; protoporphyrin-IX from protoporphyrinogen-IX: step 1/1.</text>
</comment>
<proteinExistence type="inferred from homology"/>
<evidence type="ECO:0000256" key="2">
    <source>
        <dbReference type="ARBA" id="ARBA00004651"/>
    </source>
</evidence>
<name>A0A2W4Z6N0_9SPHN</name>
<keyword evidence="6" id="KW-1003">Cell membrane</keyword>
<keyword evidence="8 15" id="KW-0812">Transmembrane</keyword>
<dbReference type="PANTHER" id="PTHR40255">
    <property type="entry name" value="UPF0093 MEMBRANE PROTEIN SLR1790"/>
    <property type="match status" value="1"/>
</dbReference>
<comment type="cofactor">
    <cofactor evidence="1">
        <name>heme b</name>
        <dbReference type="ChEBI" id="CHEBI:60344"/>
    </cofactor>
</comment>
<keyword evidence="12" id="KW-0408">Iron</keyword>
<feature type="transmembrane region" description="Helical" evidence="15">
    <location>
        <begin position="65"/>
        <end position="88"/>
    </location>
</feature>
<feature type="transmembrane region" description="Helical" evidence="15">
    <location>
        <begin position="100"/>
        <end position="122"/>
    </location>
</feature>
<keyword evidence="13 15" id="KW-0472">Membrane</keyword>
<dbReference type="UniPathway" id="UPA00251">
    <property type="reaction ID" value="UER00324"/>
</dbReference>
<evidence type="ECO:0000256" key="10">
    <source>
        <dbReference type="ARBA" id="ARBA00022989"/>
    </source>
</evidence>
<sequence length="179" mass="19338">MGRGAALADDRRTGDGMILAWVKGLHIAALILWCAGLVALPLVLSKHDVAEEQANYARLRKITHYGYTRIVTPAAVVAIAAGTLLIFLRQVFEPWMFAKLVAVGLLVALHSLVGHVVVLMSERRGEYAPPSSKPLLAVVLATMTVVLTLVLAKPVIPDLTPAWLDIPQNRQLPLEATPT</sequence>
<evidence type="ECO:0000313" key="17">
    <source>
        <dbReference type="Proteomes" id="UP000248614"/>
    </source>
</evidence>
<evidence type="ECO:0000256" key="4">
    <source>
        <dbReference type="ARBA" id="ARBA00006501"/>
    </source>
</evidence>
<comment type="subcellular location">
    <subcellularLocation>
        <location evidence="2">Cell membrane</location>
        <topology evidence="2">Multi-pass membrane protein</topology>
    </subcellularLocation>
</comment>
<evidence type="ECO:0000256" key="13">
    <source>
        <dbReference type="ARBA" id="ARBA00023136"/>
    </source>
</evidence>
<evidence type="ECO:0000256" key="12">
    <source>
        <dbReference type="ARBA" id="ARBA00023004"/>
    </source>
</evidence>
<feature type="transmembrane region" description="Helical" evidence="15">
    <location>
        <begin position="20"/>
        <end position="44"/>
    </location>
</feature>
<evidence type="ECO:0000256" key="7">
    <source>
        <dbReference type="ARBA" id="ARBA00022617"/>
    </source>
</evidence>
<evidence type="ECO:0000256" key="14">
    <source>
        <dbReference type="ARBA" id="ARBA00048390"/>
    </source>
</evidence>
<comment type="similarity">
    <text evidence="4">Belongs to the HemJ family.</text>
</comment>
<dbReference type="AlphaFoldDB" id="A0A2W4Z6N0"/>
<evidence type="ECO:0000256" key="6">
    <source>
        <dbReference type="ARBA" id="ARBA00022475"/>
    </source>
</evidence>
<evidence type="ECO:0000256" key="15">
    <source>
        <dbReference type="SAM" id="Phobius"/>
    </source>
</evidence>
<evidence type="ECO:0000256" key="8">
    <source>
        <dbReference type="ARBA" id="ARBA00022692"/>
    </source>
</evidence>
<evidence type="ECO:0000256" key="3">
    <source>
        <dbReference type="ARBA" id="ARBA00005073"/>
    </source>
</evidence>
<keyword evidence="11" id="KW-0560">Oxidoreductase</keyword>
<dbReference type="InterPro" id="IPR005265">
    <property type="entry name" value="HemJ-like"/>
</dbReference>
<dbReference type="GO" id="GO:0046872">
    <property type="term" value="F:metal ion binding"/>
    <property type="evidence" value="ECO:0007669"/>
    <property type="project" value="UniProtKB-KW"/>
</dbReference>